<evidence type="ECO:0000313" key="3">
    <source>
        <dbReference type="Proteomes" id="UP001281761"/>
    </source>
</evidence>
<evidence type="ECO:0000259" key="1">
    <source>
        <dbReference type="SMART" id="SM01126"/>
    </source>
</evidence>
<dbReference type="PANTHER" id="PTHR47163">
    <property type="entry name" value="DDE_TNP_IS1595 DOMAIN-CONTAINING PROTEIN"/>
    <property type="match status" value="1"/>
</dbReference>
<name>A0ABQ9XX39_9EUKA</name>
<dbReference type="InterPro" id="IPR024445">
    <property type="entry name" value="Tnp_ISXO2-like"/>
</dbReference>
<proteinExistence type="predicted"/>
<feature type="domain" description="ISXO2-like transposase" evidence="1">
    <location>
        <begin position="11"/>
        <end position="143"/>
    </location>
</feature>
<sequence>MMAKVLTPNTRIGGPGTTVEMDKAAFARSKGVRGSSRHYYWIVGGYLTNQDKSQRQATFERVARRDKSTLYGLIQRFVLPGTTIVTDHWKGFLGLDELGYKLEKVNNKKNEWTNENGFTRNHVEAFWGRLRRSLPVSGVPRWHHVGYFYRQVYLEQV</sequence>
<dbReference type="Proteomes" id="UP001281761">
    <property type="component" value="Unassembled WGS sequence"/>
</dbReference>
<protein>
    <recommendedName>
        <fullName evidence="1">ISXO2-like transposase domain-containing protein</fullName>
    </recommendedName>
</protein>
<dbReference type="EMBL" id="JARBJD010000060">
    <property type="protein sequence ID" value="KAK2956038.1"/>
    <property type="molecule type" value="Genomic_DNA"/>
</dbReference>
<dbReference type="InterPro" id="IPR053164">
    <property type="entry name" value="IS1016-like_transposase"/>
</dbReference>
<comment type="caution">
    <text evidence="2">The sequence shown here is derived from an EMBL/GenBank/DDBJ whole genome shotgun (WGS) entry which is preliminary data.</text>
</comment>
<reference evidence="2 3" key="1">
    <citation type="journal article" date="2022" name="bioRxiv">
        <title>Genomics of Preaxostyla Flagellates Illuminates Evolutionary Transitions and the Path Towards Mitochondrial Loss.</title>
        <authorList>
            <person name="Novak L.V.F."/>
            <person name="Treitli S.C."/>
            <person name="Pyrih J."/>
            <person name="Halakuc P."/>
            <person name="Pipaliya S.V."/>
            <person name="Vacek V."/>
            <person name="Brzon O."/>
            <person name="Soukal P."/>
            <person name="Eme L."/>
            <person name="Dacks J.B."/>
            <person name="Karnkowska A."/>
            <person name="Elias M."/>
            <person name="Hampl V."/>
        </authorList>
    </citation>
    <scope>NUCLEOTIDE SEQUENCE [LARGE SCALE GENOMIC DNA]</scope>
    <source>
        <strain evidence="2">NAU3</strain>
        <tissue evidence="2">Gut</tissue>
    </source>
</reference>
<accession>A0ABQ9XX39</accession>
<dbReference type="Pfam" id="PF12762">
    <property type="entry name" value="DDE_Tnp_IS1595"/>
    <property type="match status" value="1"/>
</dbReference>
<evidence type="ECO:0000313" key="2">
    <source>
        <dbReference type="EMBL" id="KAK2956038.1"/>
    </source>
</evidence>
<dbReference type="PANTHER" id="PTHR47163:SF3">
    <property type="entry name" value="PROTEIN CBG18017"/>
    <property type="match status" value="1"/>
</dbReference>
<dbReference type="SMART" id="SM01126">
    <property type="entry name" value="DDE_Tnp_IS1595"/>
    <property type="match status" value="1"/>
</dbReference>
<gene>
    <name evidence="2" type="ORF">BLNAU_9014</name>
</gene>
<organism evidence="2 3">
    <name type="scientific">Blattamonas nauphoetae</name>
    <dbReference type="NCBI Taxonomy" id="2049346"/>
    <lineage>
        <taxon>Eukaryota</taxon>
        <taxon>Metamonada</taxon>
        <taxon>Preaxostyla</taxon>
        <taxon>Oxymonadida</taxon>
        <taxon>Blattamonas</taxon>
    </lineage>
</organism>
<keyword evidence="3" id="KW-1185">Reference proteome</keyword>